<dbReference type="Pfam" id="PF18934">
    <property type="entry name" value="DUF5682"/>
    <property type="match status" value="1"/>
</dbReference>
<gene>
    <name evidence="1" type="ORF">GCM10022262_07050</name>
</gene>
<protein>
    <submittedName>
        <fullName evidence="1">DUF5682 family protein</fullName>
    </submittedName>
</protein>
<dbReference type="InterPro" id="IPR043737">
    <property type="entry name" value="DUF5682"/>
</dbReference>
<evidence type="ECO:0000313" key="1">
    <source>
        <dbReference type="EMBL" id="GAA4286346.1"/>
    </source>
</evidence>
<sequence>MLSTAGVRELAASLVSDALVVVPVRHHSPACAWQVRRAVEEHRPSVVLVEGPRSLTPLVPLLTHAEARMPLSVYTWAVRGKGAAVERWSAHLPFCDYSPELVALREAASRGIPARFIDLDLAEQSLVGTREFAPDAEEALQDEHHYRTSARLQALAEKVGCRDPEDLWERLIEADGAEVTSAEHTARVAAWCQLSRQDHPRAELDRDGTTAREAEMAWHVTQALAGRDPDDGPVLAVVGGFHAVALPALLAEPPARPEIRLDGVSDGAAIVRYTFERLERLNGYAAGMTSPAWHQRLWELMSEEADAPRALAALSAILDVADELRRRHQAPVPMPAVSAAFEQALRLAALRDRPAPLRSDLVDAVTSCFVKGDADVEGALVGAVTRHVLTGTAVGTVPPGAGTPPLVADTLERLRRQKLHVDGEPRTAALDLYRRPAHRETSRLLHGLALLGVPFAARTAGPDFVHGHGLGRLQERWEYRWSPATEGALAEVSVHGETLPSAVATRFGALLDAERAEGARSAPVATSLLVRACVLGLHHHSAEALGLVREALGADVAFDALAAATAQLALLQEAREPLEARTLEPLPALLRTAYERAIFLGRELSGQECAPGDAVAALVQLREVLVGESGSGLDADLYWEMVDRLAATHEAPLVRGGATGLQYSAGRLQAEGVARAIAGHLSGTVSAGDGVGFVGGLLGTAREAAWQEPALLAALDGRLRAWERETFVEHLPELRLAFARMTPRETDRIAEAVAGLHGATDLGGLRRPEVDEGAVRRHLEVSRVTAGLLARDGLAAWGDRA</sequence>
<dbReference type="EMBL" id="BAABBA010000003">
    <property type="protein sequence ID" value="GAA4286346.1"/>
    <property type="molecule type" value="Genomic_DNA"/>
</dbReference>
<dbReference type="RefSeq" id="WP_345037768.1">
    <property type="nucleotide sequence ID" value="NZ_BAABBA010000003.1"/>
</dbReference>
<organism evidence="1 2">
    <name type="scientific">Georgenia daeguensis</name>
    <dbReference type="NCBI Taxonomy" id="908355"/>
    <lineage>
        <taxon>Bacteria</taxon>
        <taxon>Bacillati</taxon>
        <taxon>Actinomycetota</taxon>
        <taxon>Actinomycetes</taxon>
        <taxon>Micrococcales</taxon>
        <taxon>Bogoriellaceae</taxon>
        <taxon>Georgenia</taxon>
    </lineage>
</organism>
<dbReference type="Proteomes" id="UP001499841">
    <property type="component" value="Unassembled WGS sequence"/>
</dbReference>
<evidence type="ECO:0000313" key="2">
    <source>
        <dbReference type="Proteomes" id="UP001499841"/>
    </source>
</evidence>
<accession>A0ABP8ER07</accession>
<keyword evidence="2" id="KW-1185">Reference proteome</keyword>
<name>A0ABP8ER07_9MICO</name>
<reference evidence="2" key="1">
    <citation type="journal article" date="2019" name="Int. J. Syst. Evol. Microbiol.">
        <title>The Global Catalogue of Microorganisms (GCM) 10K type strain sequencing project: providing services to taxonomists for standard genome sequencing and annotation.</title>
        <authorList>
            <consortium name="The Broad Institute Genomics Platform"/>
            <consortium name="The Broad Institute Genome Sequencing Center for Infectious Disease"/>
            <person name="Wu L."/>
            <person name="Ma J."/>
        </authorList>
    </citation>
    <scope>NUCLEOTIDE SEQUENCE [LARGE SCALE GENOMIC DNA]</scope>
    <source>
        <strain evidence="2">JCM 17459</strain>
    </source>
</reference>
<comment type="caution">
    <text evidence="1">The sequence shown here is derived from an EMBL/GenBank/DDBJ whole genome shotgun (WGS) entry which is preliminary data.</text>
</comment>
<proteinExistence type="predicted"/>